<name>A0A9N9IMI2_FUNMO</name>
<feature type="non-terminal residue" evidence="1">
    <location>
        <position position="1"/>
    </location>
</feature>
<dbReference type="AlphaFoldDB" id="A0A9N9IMI2"/>
<protein>
    <submittedName>
        <fullName evidence="1">968_t:CDS:1</fullName>
    </submittedName>
</protein>
<feature type="non-terminal residue" evidence="1">
    <location>
        <position position="127"/>
    </location>
</feature>
<dbReference type="EMBL" id="CAJVPP010020652">
    <property type="protein sequence ID" value="CAG8740958.1"/>
    <property type="molecule type" value="Genomic_DNA"/>
</dbReference>
<organism evidence="1 2">
    <name type="scientific">Funneliformis mosseae</name>
    <name type="common">Endomycorrhizal fungus</name>
    <name type="synonym">Glomus mosseae</name>
    <dbReference type="NCBI Taxonomy" id="27381"/>
    <lineage>
        <taxon>Eukaryota</taxon>
        <taxon>Fungi</taxon>
        <taxon>Fungi incertae sedis</taxon>
        <taxon>Mucoromycota</taxon>
        <taxon>Glomeromycotina</taxon>
        <taxon>Glomeromycetes</taxon>
        <taxon>Glomerales</taxon>
        <taxon>Glomeraceae</taxon>
        <taxon>Funneliformis</taxon>
    </lineage>
</organism>
<keyword evidence="2" id="KW-1185">Reference proteome</keyword>
<evidence type="ECO:0000313" key="2">
    <source>
        <dbReference type="Proteomes" id="UP000789375"/>
    </source>
</evidence>
<comment type="caution">
    <text evidence="1">The sequence shown here is derived from an EMBL/GenBank/DDBJ whole genome shotgun (WGS) entry which is preliminary data.</text>
</comment>
<sequence length="127" mass="14632">VKNHVRLESRDVQNYAVANGLQTSMTLCKTCAHLEDFSVGIYIQIGEAYANNPKFETYHYGEGRNRHGNMTLNFSNTNDTKKVNKLIDMSMICRLTEFKFICRMFPVVYGSHATKRTKEINNDNNED</sequence>
<accession>A0A9N9IMI2</accession>
<gene>
    <name evidence="1" type="ORF">FMOSSE_LOCUS16146</name>
</gene>
<evidence type="ECO:0000313" key="1">
    <source>
        <dbReference type="EMBL" id="CAG8740958.1"/>
    </source>
</evidence>
<reference evidence="1" key="1">
    <citation type="submission" date="2021-06" db="EMBL/GenBank/DDBJ databases">
        <authorList>
            <person name="Kallberg Y."/>
            <person name="Tangrot J."/>
            <person name="Rosling A."/>
        </authorList>
    </citation>
    <scope>NUCLEOTIDE SEQUENCE</scope>
    <source>
        <strain evidence="1">87-6 pot B 2015</strain>
    </source>
</reference>
<dbReference type="Proteomes" id="UP000789375">
    <property type="component" value="Unassembled WGS sequence"/>
</dbReference>
<proteinExistence type="predicted"/>